<accession>A0A2K9HJN3</accession>
<keyword evidence="1" id="KW-0079">Bacteriocin immunity</keyword>
<reference evidence="2 3" key="1">
    <citation type="submission" date="2016-12" db="EMBL/GenBank/DDBJ databases">
        <title>The whole genome sequencing and assembly of Lactobacillus alimentarius DSM 20249T strain.</title>
        <authorList>
            <person name="Lee Y.-J."/>
            <person name="Yi H."/>
            <person name="Bahn Y.-S."/>
            <person name="Kim J.F."/>
            <person name="Lee D.-W."/>
        </authorList>
    </citation>
    <scope>NUCLEOTIDE SEQUENCE [LARGE SCALE GENOMIC DNA]</scope>
    <source>
        <strain evidence="2 3">DSM 20249</strain>
    </source>
</reference>
<proteinExistence type="predicted"/>
<dbReference type="GO" id="GO:0030153">
    <property type="term" value="P:bacteriocin immunity"/>
    <property type="evidence" value="ECO:0007669"/>
    <property type="project" value="UniProtKB-KW"/>
</dbReference>
<dbReference type="KEGG" id="lali:LA20249_07205"/>
<keyword evidence="3" id="KW-1185">Reference proteome</keyword>
<dbReference type="Pfam" id="PF08951">
    <property type="entry name" value="EntA_Immun"/>
    <property type="match status" value="1"/>
</dbReference>
<dbReference type="RefSeq" id="WP_057737104.1">
    <property type="nucleotide sequence ID" value="NZ_AZDQ01000005.1"/>
</dbReference>
<sequence length="115" mass="13533">MSVLDIKTTKKVIHELYDALHAHPDQSPYLLNITDVLSQVYMKLDIVDNPEAWLSRLVNYIYMEAFGRVHFSREEDNLLIELGDLSKRSGLNGRNRANFNDKSQFYSLFERMPRR</sequence>
<dbReference type="SUPFAM" id="SSF109797">
    <property type="entry name" value="Bacteriocin immunity protein-like"/>
    <property type="match status" value="1"/>
</dbReference>
<dbReference type="Gene3D" id="1.20.1440.50">
    <property type="entry name" value="Ta0600-like"/>
    <property type="match status" value="1"/>
</dbReference>
<dbReference type="InterPro" id="IPR023130">
    <property type="entry name" value="Ta0600-like_sf"/>
</dbReference>
<evidence type="ECO:0000313" key="3">
    <source>
        <dbReference type="Proteomes" id="UP000234653"/>
    </source>
</evidence>
<dbReference type="STRING" id="1423720.FC67_GL001256"/>
<dbReference type="InterPro" id="IPR015046">
    <property type="entry name" value="LciA_Immunity-like"/>
</dbReference>
<dbReference type="OrthoDB" id="1907362at2"/>
<organism evidence="2 3">
    <name type="scientific">Companilactobacillus alimentarius DSM 20249</name>
    <dbReference type="NCBI Taxonomy" id="1423720"/>
    <lineage>
        <taxon>Bacteria</taxon>
        <taxon>Bacillati</taxon>
        <taxon>Bacillota</taxon>
        <taxon>Bacilli</taxon>
        <taxon>Lactobacillales</taxon>
        <taxon>Lactobacillaceae</taxon>
        <taxon>Companilactobacillus</taxon>
    </lineage>
</organism>
<dbReference type="EMBL" id="CP018867">
    <property type="protein sequence ID" value="AUI71976.1"/>
    <property type="molecule type" value="Genomic_DNA"/>
</dbReference>
<dbReference type="Proteomes" id="UP000234653">
    <property type="component" value="Chromosome"/>
</dbReference>
<evidence type="ECO:0000313" key="2">
    <source>
        <dbReference type="EMBL" id="AUI71976.1"/>
    </source>
</evidence>
<name>A0A2K9HJN3_9LACO</name>
<dbReference type="AlphaFoldDB" id="A0A2K9HJN3"/>
<protein>
    <submittedName>
        <fullName evidence="2">Bacteriocin immunity protein</fullName>
    </submittedName>
</protein>
<evidence type="ECO:0000256" key="1">
    <source>
        <dbReference type="ARBA" id="ARBA00023025"/>
    </source>
</evidence>
<gene>
    <name evidence="2" type="ORF">LA20249_07205</name>
</gene>